<accession>A0AA97H2C9</accession>
<dbReference type="GO" id="GO:0006654">
    <property type="term" value="P:phosphatidic acid biosynthetic process"/>
    <property type="evidence" value="ECO:0007669"/>
    <property type="project" value="TreeGrafter"/>
</dbReference>
<evidence type="ECO:0000313" key="4">
    <source>
        <dbReference type="EMBL" id="WOC33526.1"/>
    </source>
</evidence>
<evidence type="ECO:0000256" key="1">
    <source>
        <dbReference type="ARBA" id="ARBA00022679"/>
    </source>
</evidence>
<dbReference type="GO" id="GO:0003841">
    <property type="term" value="F:1-acylglycerol-3-phosphate O-acyltransferase activity"/>
    <property type="evidence" value="ECO:0007669"/>
    <property type="project" value="TreeGrafter"/>
</dbReference>
<name>A0AA97H2C9_9FIRM</name>
<dbReference type="EMBL" id="CP135996">
    <property type="protein sequence ID" value="WOC33526.1"/>
    <property type="molecule type" value="Genomic_DNA"/>
</dbReference>
<dbReference type="PANTHER" id="PTHR10434">
    <property type="entry name" value="1-ACYL-SN-GLYCEROL-3-PHOSPHATE ACYLTRANSFERASE"/>
    <property type="match status" value="1"/>
</dbReference>
<keyword evidence="2 4" id="KW-0012">Acyltransferase</keyword>
<reference evidence="4" key="2">
    <citation type="submission" date="2024-06" db="EMBL/GenBank/DDBJ databases">
        <title>Caproicibacterium argilliputei sp. nov, a novel caproic acid producing anaerobic bacterium isolated from pit mud.</title>
        <authorList>
            <person name="Xia S."/>
        </authorList>
    </citation>
    <scope>NUCLEOTIDE SEQUENCE</scope>
    <source>
        <strain evidence="4">ZCY20-5</strain>
    </source>
</reference>
<dbReference type="Pfam" id="PF01553">
    <property type="entry name" value="Acyltransferase"/>
    <property type="match status" value="1"/>
</dbReference>
<evidence type="ECO:0000259" key="3">
    <source>
        <dbReference type="SMART" id="SM00563"/>
    </source>
</evidence>
<dbReference type="SUPFAM" id="SSF69593">
    <property type="entry name" value="Glycerol-3-phosphate (1)-acyltransferase"/>
    <property type="match status" value="1"/>
</dbReference>
<evidence type="ECO:0000313" key="5">
    <source>
        <dbReference type="Proteomes" id="UP001300604"/>
    </source>
</evidence>
<proteinExistence type="predicted"/>
<reference evidence="4" key="1">
    <citation type="submission" date="2023-09" db="EMBL/GenBank/DDBJ databases">
        <authorList>
            <person name="Zeng C."/>
        </authorList>
    </citation>
    <scope>NUCLEOTIDE SEQUENCE</scope>
    <source>
        <strain evidence="4">ZCY20-5</strain>
    </source>
</reference>
<dbReference type="AlphaFoldDB" id="A0AA97H2C9"/>
<dbReference type="CDD" id="cd07989">
    <property type="entry name" value="LPLAT_AGPAT-like"/>
    <property type="match status" value="1"/>
</dbReference>
<dbReference type="RefSeq" id="WP_275846060.1">
    <property type="nucleotide sequence ID" value="NZ_CP135996.1"/>
</dbReference>
<evidence type="ECO:0000256" key="2">
    <source>
        <dbReference type="ARBA" id="ARBA00023315"/>
    </source>
</evidence>
<dbReference type="PANTHER" id="PTHR10434:SF11">
    <property type="entry name" value="1-ACYL-SN-GLYCEROL-3-PHOSPHATE ACYLTRANSFERASE"/>
    <property type="match status" value="1"/>
</dbReference>
<keyword evidence="1" id="KW-0808">Transferase</keyword>
<protein>
    <submittedName>
        <fullName evidence="4">Lysophospholipid acyltransferase family protein</fullName>
    </submittedName>
</protein>
<dbReference type="Proteomes" id="UP001300604">
    <property type="component" value="Chromosome"/>
</dbReference>
<dbReference type="SMART" id="SM00563">
    <property type="entry name" value="PlsC"/>
    <property type="match status" value="1"/>
</dbReference>
<feature type="domain" description="Phospholipid/glycerol acyltransferase" evidence="3">
    <location>
        <begin position="43"/>
        <end position="157"/>
    </location>
</feature>
<dbReference type="KEGG" id="carl:PXC00_06575"/>
<dbReference type="InterPro" id="IPR002123">
    <property type="entry name" value="Plipid/glycerol_acylTrfase"/>
</dbReference>
<sequence>MKRPCALLRFLYQFVLRLATPIGLLLLRVRFRGLANVPKKGPYILCSNHRCVLDPFTIAMGIPQHLYYMAKSELFTNHGSVAAALLRAVGAFPVHRDSADLQSLHTAEAILKRGDSLGIFPQGRVVFDNTPFRPKSGAVLLAARTGMPILPVSIWCEGPWKFGKRVTVRIGSLLPAKTFSGADKDRRLLRRCAALLADQINHQLEKGHAS</sequence>
<keyword evidence="5" id="KW-1185">Reference proteome</keyword>
<organism evidence="4 5">
    <name type="scientific">Caproicibacterium argilliputei</name>
    <dbReference type="NCBI Taxonomy" id="3030016"/>
    <lineage>
        <taxon>Bacteria</taxon>
        <taxon>Bacillati</taxon>
        <taxon>Bacillota</taxon>
        <taxon>Clostridia</taxon>
        <taxon>Eubacteriales</taxon>
        <taxon>Oscillospiraceae</taxon>
        <taxon>Caproicibacterium</taxon>
    </lineage>
</organism>
<gene>
    <name evidence="4" type="ORF">PXC00_06575</name>
</gene>